<dbReference type="RefSeq" id="WP_188725526.1">
    <property type="nucleotide sequence ID" value="NZ_BMJD01000033.1"/>
</dbReference>
<dbReference type="Proteomes" id="UP000621492">
    <property type="component" value="Unassembled WGS sequence"/>
</dbReference>
<keyword evidence="1" id="KW-0456">Lyase</keyword>
<reference evidence="3" key="2">
    <citation type="submission" date="2020-09" db="EMBL/GenBank/DDBJ databases">
        <authorList>
            <person name="Sun Q."/>
            <person name="Zhou Y."/>
        </authorList>
    </citation>
    <scope>NUCLEOTIDE SEQUENCE</scope>
    <source>
        <strain evidence="3">CGMCC 1.15454</strain>
    </source>
</reference>
<dbReference type="SMART" id="SM00858">
    <property type="entry name" value="SAF"/>
    <property type="match status" value="1"/>
</dbReference>
<evidence type="ECO:0000259" key="2">
    <source>
        <dbReference type="SMART" id="SM00858"/>
    </source>
</evidence>
<gene>
    <name evidence="3" type="ORF">GCM10011409_33320</name>
</gene>
<dbReference type="InterPro" id="IPR013974">
    <property type="entry name" value="SAF"/>
</dbReference>
<dbReference type="InterPro" id="IPR044144">
    <property type="entry name" value="SAF_UxaA/GarD"/>
</dbReference>
<evidence type="ECO:0000313" key="3">
    <source>
        <dbReference type="EMBL" id="GGB53097.1"/>
    </source>
</evidence>
<dbReference type="PANTHER" id="PTHR30536:SF5">
    <property type="entry name" value="ALTRONATE DEHYDRATASE"/>
    <property type="match status" value="1"/>
</dbReference>
<evidence type="ECO:0000256" key="1">
    <source>
        <dbReference type="ARBA" id="ARBA00023239"/>
    </source>
</evidence>
<name>A0A9W5U0F0_9BACI</name>
<accession>A0A9W5U0F0</accession>
<evidence type="ECO:0000313" key="4">
    <source>
        <dbReference type="Proteomes" id="UP000621492"/>
    </source>
</evidence>
<dbReference type="EMBL" id="BMJD01000033">
    <property type="protein sequence ID" value="GGB53097.1"/>
    <property type="molecule type" value="Genomic_DNA"/>
</dbReference>
<dbReference type="GO" id="GO:0019698">
    <property type="term" value="P:D-galacturonate catabolic process"/>
    <property type="evidence" value="ECO:0007669"/>
    <property type="project" value="TreeGrafter"/>
</dbReference>
<feature type="domain" description="SAF" evidence="2">
    <location>
        <begin position="14"/>
        <end position="87"/>
    </location>
</feature>
<proteinExistence type="predicted"/>
<reference evidence="3" key="1">
    <citation type="journal article" date="2014" name="Int. J. Syst. Evol. Microbiol.">
        <title>Complete genome sequence of Corynebacterium casei LMG S-19264T (=DSM 44701T), isolated from a smear-ripened cheese.</title>
        <authorList>
            <consortium name="US DOE Joint Genome Institute (JGI-PGF)"/>
            <person name="Walter F."/>
            <person name="Albersmeier A."/>
            <person name="Kalinowski J."/>
            <person name="Ruckert C."/>
        </authorList>
    </citation>
    <scope>NUCLEOTIDE SEQUENCE</scope>
    <source>
        <strain evidence="3">CGMCC 1.15454</strain>
    </source>
</reference>
<keyword evidence="4" id="KW-1185">Reference proteome</keyword>
<dbReference type="Gene3D" id="2.30.130.110">
    <property type="match status" value="1"/>
</dbReference>
<dbReference type="CDD" id="cd11613">
    <property type="entry name" value="SAF_AH_GD"/>
    <property type="match status" value="1"/>
</dbReference>
<dbReference type="PANTHER" id="PTHR30536">
    <property type="entry name" value="ALTRONATE/GALACTARATE DEHYDRATASE"/>
    <property type="match status" value="1"/>
</dbReference>
<sequence length="106" mass="11554">MIQQVNALKLDEKDNVAVALETLKAGELLSLQDETKKINVSKTIPYGHKVALAPIPKGKKVIKYGECMGIATKDIAVGDHVHVSNVRGLTEEDKSSKKEGINFENI</sequence>
<dbReference type="GO" id="GO:0016829">
    <property type="term" value="F:lyase activity"/>
    <property type="evidence" value="ECO:0007669"/>
    <property type="project" value="UniProtKB-KW"/>
</dbReference>
<protein>
    <submittedName>
        <fullName evidence="3">D-galactarate dehydratase</fullName>
    </submittedName>
</protein>
<dbReference type="InterPro" id="IPR052172">
    <property type="entry name" value="UxaA_altronate/galactarate_dh"/>
</dbReference>
<dbReference type="Pfam" id="PF08666">
    <property type="entry name" value="SAF"/>
    <property type="match status" value="1"/>
</dbReference>
<dbReference type="AlphaFoldDB" id="A0A9W5U0F0"/>
<comment type="caution">
    <text evidence="3">The sequence shown here is derived from an EMBL/GenBank/DDBJ whole genome shotgun (WGS) entry which is preliminary data.</text>
</comment>
<organism evidence="3 4">
    <name type="scientific">Lentibacillus populi</name>
    <dbReference type="NCBI Taxonomy" id="1827502"/>
    <lineage>
        <taxon>Bacteria</taxon>
        <taxon>Bacillati</taxon>
        <taxon>Bacillota</taxon>
        <taxon>Bacilli</taxon>
        <taxon>Bacillales</taxon>
        <taxon>Bacillaceae</taxon>
        <taxon>Lentibacillus</taxon>
    </lineage>
</organism>